<evidence type="ECO:0000313" key="11">
    <source>
        <dbReference type="Proteomes" id="UP000246740"/>
    </source>
</evidence>
<evidence type="ECO:0000259" key="8">
    <source>
        <dbReference type="Pfam" id="PF04084"/>
    </source>
</evidence>
<feature type="region of interest" description="Disordered" evidence="7">
    <location>
        <begin position="974"/>
        <end position="996"/>
    </location>
</feature>
<evidence type="ECO:0000256" key="1">
    <source>
        <dbReference type="ARBA" id="ARBA00004123"/>
    </source>
</evidence>
<name>A0A317XVJ5_9BASI</name>
<dbReference type="GO" id="GO:0006355">
    <property type="term" value="P:regulation of DNA-templated transcription"/>
    <property type="evidence" value="ECO:0007669"/>
    <property type="project" value="InterPro"/>
</dbReference>
<dbReference type="GO" id="GO:0005664">
    <property type="term" value="C:nuclear origin of replication recognition complex"/>
    <property type="evidence" value="ECO:0007669"/>
    <property type="project" value="TreeGrafter"/>
</dbReference>
<feature type="compositionally biased region" description="Basic and acidic residues" evidence="7">
    <location>
        <begin position="291"/>
        <end position="302"/>
    </location>
</feature>
<feature type="compositionally biased region" description="Basic and acidic residues" evidence="7">
    <location>
        <begin position="485"/>
        <end position="494"/>
    </location>
</feature>
<evidence type="ECO:0000256" key="5">
    <source>
        <dbReference type="ARBA" id="ARBA00023125"/>
    </source>
</evidence>
<reference evidence="10 11" key="1">
    <citation type="journal article" date="2018" name="Mol. Biol. Evol.">
        <title>Broad Genomic Sampling Reveals a Smut Pathogenic Ancestry of the Fungal Clade Ustilaginomycotina.</title>
        <authorList>
            <person name="Kijpornyongpan T."/>
            <person name="Mondo S.J."/>
            <person name="Barry K."/>
            <person name="Sandor L."/>
            <person name="Lee J."/>
            <person name="Lipzen A."/>
            <person name="Pangilinan J."/>
            <person name="LaButti K."/>
            <person name="Hainaut M."/>
            <person name="Henrissat B."/>
            <person name="Grigoriev I.V."/>
            <person name="Spatafora J.W."/>
            <person name="Aime M.C."/>
        </authorList>
    </citation>
    <scope>NUCLEOTIDE SEQUENCE [LARGE SCALE GENOMIC DNA]</scope>
    <source>
        <strain evidence="10 11">MCA 3645</strain>
    </source>
</reference>
<feature type="compositionally biased region" description="Basic residues" evidence="7">
    <location>
        <begin position="1"/>
        <end position="12"/>
    </location>
</feature>
<gene>
    <name evidence="10" type="ORF">BCV70DRAFT_198598</name>
</gene>
<evidence type="ECO:0000259" key="9">
    <source>
        <dbReference type="Pfam" id="PF24882"/>
    </source>
</evidence>
<evidence type="ECO:0000256" key="3">
    <source>
        <dbReference type="ARBA" id="ARBA00022705"/>
    </source>
</evidence>
<evidence type="ECO:0008006" key="12">
    <source>
        <dbReference type="Google" id="ProtNLM"/>
    </source>
</evidence>
<feature type="compositionally biased region" description="Basic and acidic residues" evidence="7">
    <location>
        <begin position="892"/>
        <end position="903"/>
    </location>
</feature>
<feature type="region of interest" description="Disordered" evidence="7">
    <location>
        <begin position="1"/>
        <end position="321"/>
    </location>
</feature>
<feature type="compositionally biased region" description="Basic residues" evidence="7">
    <location>
        <begin position="59"/>
        <end position="69"/>
    </location>
</feature>
<comment type="subcellular location">
    <subcellularLocation>
        <location evidence="1">Nucleus</location>
    </subcellularLocation>
</comment>
<sequence>MPQPSKRRRLSRHQQNELDVEGDDDWQSSELSSLPGSDVDSDSNSADSVSDSEPEDRRSKRRGQSKGKARSQPPKSSFRRKKNQDPDDQDSGSGSDSEDDDDDDDDDDDGESGSDENEGANATTGDWVDEEDDDEDDIDMLRDVQPQSGPSDASASKSKRTATSKASASASTSAAEGSETKKRATTSKPRSKKTAAATDGQAESGIQVVIPSAEEPVKRKRGRPKKEPVVKEPKKRGRPPKYAPGEKRPPRKSRRKLNPDGTPKKRGRPKKLPVPGQIVFTVPKKRGRPKKNGDETAQDAERGTPSSKRRRSTNKVKKEFDLSAGLDLDFDIVDELHNNNYDENDAYRDADDDDNDGSVDGSRRSIKREEDILAKLRRRILYRQHDAELSDFVDSLPDRSTGSPAKSRTAAASDKGSGEAGASVEMDDSVQQQEHEREQNGDGPTQQDPRQAMQEDGLESADLNAGPRPGLPLLKAYQQTTEIPSSEKRKERQPFEPATPSQLRAQVETGDDSVDANGEGDVTMEDADSATPHTEGKKKGRPPGSKTRKPDWQNNPLFQASRGHLHSSGGTAPSTPRANSSATTTAALTPLVENSYSSPSTSKMNGSAGGGGRESSHLIKPTSSDAFFLFNTSKRARGAAGMGISTSSSLISSKLPSLNAGSLQAVLEDQTKEGSVSDLATRMYRRMLPVYTAQLLAGYSIVFHGVGSKTPLLIELVQQRIERHGDAVGVVAQAAIKAFKVEDMLSQIESAVGLGPLTHAALSDKAVASTLEDRANELGNVISTVTLSRAERIARYFSPSSSSGSWRRTQTQTSKSSGPTKLFLILETFDAPAMQNARFRSVLDILGTSRDIHVMATVEHVNAGLVVGIRNTQNWELGNSVSRDQPALYEHEHGHEHEAGKTDKKARRGGGGGGGSLMWIWQNMSTYRPSLNEMLVMRSNPAFSTWIPALPSCLDLLGQSSYVGGGGGRGGGGGGGVGSGGAGGSGSGGGGVGGHDAGSGPMFQGLSVTETFKPLPMQSAISILKSVTVKARALFSLIAKQSLLSPASQTQASTDAPAATGNGIDYAECLTKAKRGFLVSNESDFKSLLVEFLDHQLLQISRHGKVRVGLENTATVKLVLDRLKSL</sequence>
<dbReference type="PRINTS" id="PR00929">
    <property type="entry name" value="ATHOOK"/>
</dbReference>
<comment type="similarity">
    <text evidence="2">Belongs to the ORC2 family.</text>
</comment>
<feature type="compositionally biased region" description="Acidic residues" evidence="7">
    <location>
        <begin position="18"/>
        <end position="27"/>
    </location>
</feature>
<dbReference type="InterPro" id="IPR056772">
    <property type="entry name" value="RecA-like_ORC2"/>
</dbReference>
<feature type="compositionally biased region" description="Low complexity" evidence="7">
    <location>
        <begin position="42"/>
        <end position="51"/>
    </location>
</feature>
<dbReference type="GO" id="GO:0003688">
    <property type="term" value="F:DNA replication origin binding"/>
    <property type="evidence" value="ECO:0007669"/>
    <property type="project" value="TreeGrafter"/>
</dbReference>
<evidence type="ECO:0000256" key="4">
    <source>
        <dbReference type="ARBA" id="ARBA00022737"/>
    </source>
</evidence>
<dbReference type="PANTHER" id="PTHR14052:SF0">
    <property type="entry name" value="ORIGIN RECOGNITION COMPLEX SUBUNIT 2"/>
    <property type="match status" value="1"/>
</dbReference>
<dbReference type="InterPro" id="IPR007220">
    <property type="entry name" value="ORC2"/>
</dbReference>
<evidence type="ECO:0000313" key="10">
    <source>
        <dbReference type="EMBL" id="PWZ02316.1"/>
    </source>
</evidence>
<dbReference type="GO" id="GO:0000785">
    <property type="term" value="C:chromatin"/>
    <property type="evidence" value="ECO:0007669"/>
    <property type="project" value="InterPro"/>
</dbReference>
<organism evidence="10 11">
    <name type="scientific">Testicularia cyperi</name>
    <dbReference type="NCBI Taxonomy" id="1882483"/>
    <lineage>
        <taxon>Eukaryota</taxon>
        <taxon>Fungi</taxon>
        <taxon>Dikarya</taxon>
        <taxon>Basidiomycota</taxon>
        <taxon>Ustilaginomycotina</taxon>
        <taxon>Ustilaginomycetes</taxon>
        <taxon>Ustilaginales</taxon>
        <taxon>Anthracoideaceae</taxon>
        <taxon>Testicularia</taxon>
    </lineage>
</organism>
<dbReference type="InterPro" id="IPR056773">
    <property type="entry name" value="WHD_ORC2"/>
</dbReference>
<feature type="compositionally biased region" description="Basic residues" evidence="7">
    <location>
        <begin position="183"/>
        <end position="193"/>
    </location>
</feature>
<dbReference type="STRING" id="1882483.A0A317XVJ5"/>
<dbReference type="PRINTS" id="PR00930">
    <property type="entry name" value="HIGHMOBLTYIY"/>
</dbReference>
<keyword evidence="5" id="KW-0238">DNA-binding</keyword>
<dbReference type="SMART" id="SM00384">
    <property type="entry name" value="AT_hook"/>
    <property type="match status" value="5"/>
</dbReference>
<feature type="compositionally biased region" description="Polar residues" evidence="7">
    <location>
        <begin position="592"/>
        <end position="605"/>
    </location>
</feature>
<feature type="region of interest" description="Disordered" evidence="7">
    <location>
        <begin position="892"/>
        <end position="911"/>
    </location>
</feature>
<accession>A0A317XVJ5</accession>
<evidence type="ECO:0000256" key="7">
    <source>
        <dbReference type="SAM" id="MobiDB-lite"/>
    </source>
</evidence>
<evidence type="ECO:0000256" key="6">
    <source>
        <dbReference type="ARBA" id="ARBA00023242"/>
    </source>
</evidence>
<dbReference type="InterPro" id="IPR017956">
    <property type="entry name" value="AT_hook_DNA-bd_motif"/>
</dbReference>
<dbReference type="InterPro" id="IPR000116">
    <property type="entry name" value="HMGA"/>
</dbReference>
<feature type="compositionally biased region" description="Low complexity" evidence="7">
    <location>
        <begin position="163"/>
        <end position="175"/>
    </location>
</feature>
<protein>
    <recommendedName>
        <fullName evidence="12">Origin recognition complex subunit 2</fullName>
    </recommendedName>
</protein>
<dbReference type="Pfam" id="PF04084">
    <property type="entry name" value="RecA-like_ORC2"/>
    <property type="match status" value="1"/>
</dbReference>
<feature type="region of interest" description="Disordered" evidence="7">
    <location>
        <begin position="384"/>
        <end position="616"/>
    </location>
</feature>
<dbReference type="PANTHER" id="PTHR14052">
    <property type="entry name" value="ORIGIN RECOGNITION COMPLEX SUBUNIT 2"/>
    <property type="match status" value="1"/>
</dbReference>
<dbReference type="EMBL" id="KZ819189">
    <property type="protein sequence ID" value="PWZ02316.1"/>
    <property type="molecule type" value="Genomic_DNA"/>
</dbReference>
<dbReference type="GO" id="GO:0006260">
    <property type="term" value="P:DNA replication"/>
    <property type="evidence" value="ECO:0007669"/>
    <property type="project" value="UniProtKB-KW"/>
</dbReference>
<feature type="domain" description="Origin recognition complex subunit 2 winged-helix" evidence="9">
    <location>
        <begin position="1061"/>
        <end position="1104"/>
    </location>
</feature>
<dbReference type="Proteomes" id="UP000246740">
    <property type="component" value="Unassembled WGS sequence"/>
</dbReference>
<keyword evidence="4" id="KW-0677">Repeat</keyword>
<keyword evidence="3" id="KW-0235">DNA replication</keyword>
<feature type="compositionally biased region" description="Acidic residues" evidence="7">
    <location>
        <begin position="127"/>
        <end position="138"/>
    </location>
</feature>
<feature type="compositionally biased region" description="Low complexity" evidence="7">
    <location>
        <begin position="571"/>
        <end position="590"/>
    </location>
</feature>
<dbReference type="AlphaFoldDB" id="A0A317XVJ5"/>
<keyword evidence="6" id="KW-0539">Nucleus</keyword>
<evidence type="ECO:0000256" key="2">
    <source>
        <dbReference type="ARBA" id="ARBA00007421"/>
    </source>
</evidence>
<dbReference type="FunCoup" id="A0A317XVJ5">
    <property type="interactions" value="854"/>
</dbReference>
<proteinExistence type="inferred from homology"/>
<feature type="compositionally biased region" description="Acidic residues" evidence="7">
    <location>
        <begin position="86"/>
        <end position="118"/>
    </location>
</feature>
<dbReference type="InParanoid" id="A0A317XVJ5"/>
<dbReference type="OrthoDB" id="346673at2759"/>
<dbReference type="Pfam" id="PF24882">
    <property type="entry name" value="WHD_ORC2"/>
    <property type="match status" value="1"/>
</dbReference>
<feature type="region of interest" description="Disordered" evidence="7">
    <location>
        <begin position="341"/>
        <end position="369"/>
    </location>
</feature>
<keyword evidence="11" id="KW-1185">Reference proteome</keyword>
<feature type="domain" description="Origin recognition complex subunit 2 RecA-like" evidence="8">
    <location>
        <begin position="682"/>
        <end position="873"/>
    </location>
</feature>